<evidence type="ECO:0000313" key="2">
    <source>
        <dbReference type="Proteomes" id="UP000075321"/>
    </source>
</evidence>
<dbReference type="Gene3D" id="3.40.720.10">
    <property type="entry name" value="Alkaline Phosphatase, subunit A"/>
    <property type="match status" value="1"/>
</dbReference>
<name>A0A151AD36_9EURY</name>
<evidence type="ECO:0000313" key="1">
    <source>
        <dbReference type="EMBL" id="KYH25543.1"/>
    </source>
</evidence>
<dbReference type="EMBL" id="LTAZ01000005">
    <property type="protein sequence ID" value="KYH25543.1"/>
    <property type="molecule type" value="Genomic_DNA"/>
</dbReference>
<dbReference type="SUPFAM" id="SSF53649">
    <property type="entry name" value="Alkaline phosphatase-like"/>
    <property type="match status" value="1"/>
</dbReference>
<gene>
    <name evidence="1" type="ORF">HAPAU_22170</name>
</gene>
<accession>A0A151AD36</accession>
<reference evidence="1 2" key="1">
    <citation type="submission" date="2016-02" db="EMBL/GenBank/DDBJ databases">
        <title>Genome sequence of Halalkalicoccus paucihalophilus DSM 24557.</title>
        <authorList>
            <person name="Poehlein A."/>
            <person name="Daniel R."/>
        </authorList>
    </citation>
    <scope>NUCLEOTIDE SEQUENCE [LARGE SCALE GENOMIC DNA]</scope>
    <source>
        <strain evidence="1 2">DSM 24557</strain>
    </source>
</reference>
<comment type="caution">
    <text evidence="1">The sequence shown here is derived from an EMBL/GenBank/DDBJ whole genome shotgun (WGS) entry which is preliminary data.</text>
</comment>
<dbReference type="OrthoDB" id="330975at2157"/>
<keyword evidence="2" id="KW-1185">Reference proteome</keyword>
<dbReference type="PATRIC" id="fig|1008153.3.peg.2257"/>
<organism evidence="1 2">
    <name type="scientific">Halalkalicoccus paucihalophilus</name>
    <dbReference type="NCBI Taxonomy" id="1008153"/>
    <lineage>
        <taxon>Archaea</taxon>
        <taxon>Methanobacteriati</taxon>
        <taxon>Methanobacteriota</taxon>
        <taxon>Stenosarchaea group</taxon>
        <taxon>Halobacteria</taxon>
        <taxon>Halobacteriales</taxon>
        <taxon>Halococcaceae</taxon>
        <taxon>Halalkalicoccus</taxon>
    </lineage>
</organism>
<protein>
    <submittedName>
        <fullName evidence="1">Type I phosphodiesterase / nucleotide pyrophosphatase</fullName>
    </submittedName>
</protein>
<dbReference type="Pfam" id="PF01663">
    <property type="entry name" value="Phosphodiest"/>
    <property type="match status" value="1"/>
</dbReference>
<dbReference type="InterPro" id="IPR002591">
    <property type="entry name" value="Phosphodiest/P_Trfase"/>
</dbReference>
<proteinExistence type="predicted"/>
<dbReference type="InterPro" id="IPR017850">
    <property type="entry name" value="Alkaline_phosphatase_core_sf"/>
</dbReference>
<dbReference type="Proteomes" id="UP000075321">
    <property type="component" value="Unassembled WGS sequence"/>
</dbReference>
<sequence>MREEADSSGTLVVIALDAADYRLARRWDCGNILLDNHGRIETFAYSKDEPITLEVWTSVATGVHPEEHGMSSTGEQQEWESPLLRAAGTVAPYVLSKDLRVRLGTALRGDEDAAGMTFGRTKVDHVFPEGGVYGWPGISSATHLSQTWHWLNLAQRGEITDVELWRRLYANAGKELGWAIGMARTDLSLVGVHMHILDAAGHAYANREEKLRAVYEHVDDMLGALRERVGTLVVLSDHGMQVSTIPGDDRPGDHSWRATFATTADGDRPESVFEVREWLEARIDTEREQSRTEAASLDTTREQLEDLGYL</sequence>
<dbReference type="RefSeq" id="WP_066382441.1">
    <property type="nucleotide sequence ID" value="NZ_LTAZ01000005.1"/>
</dbReference>
<dbReference type="AlphaFoldDB" id="A0A151AD36"/>